<dbReference type="Gene3D" id="1.10.287.1060">
    <property type="entry name" value="ESAT-6-like"/>
    <property type="match status" value="1"/>
</dbReference>
<accession>A0A1E3RFT7</accession>
<organism evidence="3 4">
    <name type="scientific">Mycolicibacterium flavescens</name>
    <name type="common">Mycobacterium flavescens</name>
    <dbReference type="NCBI Taxonomy" id="1776"/>
    <lineage>
        <taxon>Bacteria</taxon>
        <taxon>Bacillati</taxon>
        <taxon>Actinomycetota</taxon>
        <taxon>Actinomycetes</taxon>
        <taxon>Mycobacteriales</taxon>
        <taxon>Mycobacteriaceae</taxon>
        <taxon>Mycolicibacterium</taxon>
    </lineage>
</organism>
<dbReference type="RefSeq" id="WP_069414985.1">
    <property type="nucleotide sequence ID" value="NZ_JACKUL010000031.1"/>
</dbReference>
<dbReference type="EMBL" id="MIHA01000013">
    <property type="protein sequence ID" value="ODQ88730.1"/>
    <property type="molecule type" value="Genomic_DNA"/>
</dbReference>
<dbReference type="Pfam" id="PF06013">
    <property type="entry name" value="WXG100"/>
    <property type="match status" value="1"/>
</dbReference>
<dbReference type="Proteomes" id="UP000094053">
    <property type="component" value="Unassembled WGS sequence"/>
</dbReference>
<feature type="region of interest" description="Disordered" evidence="2">
    <location>
        <begin position="82"/>
        <end position="101"/>
    </location>
</feature>
<dbReference type="InterPro" id="IPR010310">
    <property type="entry name" value="T7SS_ESAT-6-like"/>
</dbReference>
<dbReference type="SUPFAM" id="SSF140453">
    <property type="entry name" value="EsxAB dimer-like"/>
    <property type="match status" value="1"/>
</dbReference>
<dbReference type="AlphaFoldDB" id="A0A1E3RFT7"/>
<gene>
    <name evidence="3" type="ORF">BHQ18_17880</name>
</gene>
<comment type="caution">
    <text evidence="3">The sequence shown here is derived from an EMBL/GenBank/DDBJ whole genome shotgun (WGS) entry which is preliminary data.</text>
</comment>
<evidence type="ECO:0000313" key="4">
    <source>
        <dbReference type="Proteomes" id="UP000094053"/>
    </source>
</evidence>
<comment type="similarity">
    <text evidence="1">Belongs to the WXG100 family.</text>
</comment>
<evidence type="ECO:0000256" key="2">
    <source>
        <dbReference type="SAM" id="MobiDB-lite"/>
    </source>
</evidence>
<dbReference type="OrthoDB" id="4629907at2"/>
<dbReference type="InterPro" id="IPR036689">
    <property type="entry name" value="ESAT-6-like_sf"/>
</dbReference>
<proteinExistence type="inferred from homology"/>
<reference evidence="4" key="1">
    <citation type="submission" date="2016-09" db="EMBL/GenBank/DDBJ databases">
        <authorList>
            <person name="Greninger A.L."/>
            <person name="Jerome K.R."/>
            <person name="Mcnair B."/>
            <person name="Wallis C."/>
            <person name="Fang F."/>
        </authorList>
    </citation>
    <scope>NUCLEOTIDE SEQUENCE [LARGE SCALE GENOMIC DNA]</scope>
    <source>
        <strain evidence="4">M6</strain>
    </source>
</reference>
<dbReference type="STRING" id="1776.BHQ18_17880"/>
<evidence type="ECO:0000313" key="3">
    <source>
        <dbReference type="EMBL" id="ODQ88730.1"/>
    </source>
</evidence>
<evidence type="ECO:0000256" key="1">
    <source>
        <dbReference type="RuleBase" id="RU362001"/>
    </source>
</evidence>
<sequence>MRELRVNPSEIHRSSVEIDEITTTLTSALSASDAQIASARSGWTGKSADALASMSAGWEFATQLLAEVLSEHGKKFAAAATRYGRADESGAESVRSAAENL</sequence>
<dbReference type="NCBIfam" id="TIGR03930">
    <property type="entry name" value="WXG100_ESAT6"/>
    <property type="match status" value="1"/>
</dbReference>
<name>A0A1E3RFT7_MYCFV</name>
<protein>
    <recommendedName>
        <fullName evidence="1">ESAT-6-like protein</fullName>
    </recommendedName>
</protein>
<keyword evidence="4" id="KW-1185">Reference proteome</keyword>